<protein>
    <submittedName>
        <fullName evidence="1">Uncharacterized protein</fullName>
    </submittedName>
</protein>
<name>A0ABP1FC22_9FLAO</name>
<evidence type="ECO:0000313" key="2">
    <source>
        <dbReference type="Proteomes" id="UP001497602"/>
    </source>
</evidence>
<dbReference type="EMBL" id="CAXJRC010000011">
    <property type="protein sequence ID" value="CAL2105914.1"/>
    <property type="molecule type" value="Genomic_DNA"/>
</dbReference>
<comment type="caution">
    <text evidence="1">The sequence shown here is derived from an EMBL/GenBank/DDBJ whole genome shotgun (WGS) entry which is preliminary data.</text>
</comment>
<proteinExistence type="predicted"/>
<dbReference type="RefSeq" id="WP_348706921.1">
    <property type="nucleotide sequence ID" value="NZ_CAXIYA010000039.1"/>
</dbReference>
<organism evidence="1 2">
    <name type="scientific">Tenacibaculum vairaonense</name>
    <dbReference type="NCBI Taxonomy" id="3137860"/>
    <lineage>
        <taxon>Bacteria</taxon>
        <taxon>Pseudomonadati</taxon>
        <taxon>Bacteroidota</taxon>
        <taxon>Flavobacteriia</taxon>
        <taxon>Flavobacteriales</taxon>
        <taxon>Flavobacteriaceae</taxon>
        <taxon>Tenacibaculum</taxon>
    </lineage>
</organism>
<reference evidence="1 2" key="1">
    <citation type="submission" date="2024-05" db="EMBL/GenBank/DDBJ databases">
        <authorList>
            <person name="Duchaud E."/>
        </authorList>
    </citation>
    <scope>NUCLEOTIDE SEQUENCE [LARGE SCALE GENOMIC DNA]</scope>
    <source>
        <strain evidence="1">Ena-SAMPLE-TAB-13-05-2024-13:56:06:370-140305</strain>
    </source>
</reference>
<keyword evidence="2" id="KW-1185">Reference proteome</keyword>
<evidence type="ECO:0000313" key="1">
    <source>
        <dbReference type="EMBL" id="CAL2105914.1"/>
    </source>
</evidence>
<dbReference type="Proteomes" id="UP001497602">
    <property type="component" value="Unassembled WGS sequence"/>
</dbReference>
<sequence>MIIEKNTIQTNKTLSKLTYKNSYHQISFSNFTTINHFEVFNNWLSGEFDLHLQEQKQNHLTIYFPNGHILVTIEKENRIIITVKNKNSNQCLQMMQKIIDFYNFYTCIHSIKH</sequence>
<accession>A0ABP1FC22</accession>
<gene>
    <name evidence="1" type="ORF">T190115A13A_10070</name>
</gene>